<accession>A0ABM5P150</accession>
<sequence>MQSFLKHKELLEQKQIIVSEVKVQFSKKLKKLRV</sequence>
<name>A0ABM5P150_9MOLU</name>
<reference evidence="1 2" key="1">
    <citation type="journal article" date="2014" name="Genome Announc.">
        <title>Complete Genome Sequence of Mycoplasma ovis Strain Michigan, a Hemoplasma of Sheep with Two Distinct 16S rRNA Genes.</title>
        <authorList>
            <person name="Deshuillers P.L."/>
            <person name="Santos A.P."/>
            <person name="do Nascimento N.C."/>
            <person name="Hampel J.A."/>
            <person name="Bergin I.L."/>
            <person name="Dyson M.C."/>
            <person name="Messick J.B."/>
        </authorList>
    </citation>
    <scope>NUCLEOTIDE SEQUENCE [LARGE SCALE GENOMIC DNA]</scope>
    <source>
        <strain evidence="1 2">Michigan</strain>
    </source>
</reference>
<keyword evidence="2" id="KW-1185">Reference proteome</keyword>
<evidence type="ECO:0000313" key="1">
    <source>
        <dbReference type="EMBL" id="AHC40197.1"/>
    </source>
</evidence>
<protein>
    <submittedName>
        <fullName evidence="1">Uncharacterized protein</fullName>
    </submittedName>
</protein>
<dbReference type="EMBL" id="CP006935">
    <property type="protein sequence ID" value="AHC40197.1"/>
    <property type="molecule type" value="Genomic_DNA"/>
</dbReference>
<gene>
    <name evidence="1" type="ORF">OVS_01410</name>
</gene>
<evidence type="ECO:0000313" key="2">
    <source>
        <dbReference type="Proteomes" id="UP000018745"/>
    </source>
</evidence>
<organism evidence="1 2">
    <name type="scientific">Mycoplasma ovis str. Michigan</name>
    <dbReference type="NCBI Taxonomy" id="1415773"/>
    <lineage>
        <taxon>Bacteria</taxon>
        <taxon>Bacillati</taxon>
        <taxon>Mycoplasmatota</taxon>
        <taxon>Mollicutes</taxon>
        <taxon>Mycoplasmataceae</taxon>
        <taxon>Mycoplasma</taxon>
    </lineage>
</organism>
<dbReference type="Proteomes" id="UP000018745">
    <property type="component" value="Chromosome"/>
</dbReference>
<proteinExistence type="predicted"/>